<dbReference type="EMBL" id="QGNW01000371">
    <property type="protein sequence ID" value="RVW74367.1"/>
    <property type="molecule type" value="Genomic_DNA"/>
</dbReference>
<accession>A0A438GQ99</accession>
<organism evidence="2 3">
    <name type="scientific">Vitis vinifera</name>
    <name type="common">Grape</name>
    <dbReference type="NCBI Taxonomy" id="29760"/>
    <lineage>
        <taxon>Eukaryota</taxon>
        <taxon>Viridiplantae</taxon>
        <taxon>Streptophyta</taxon>
        <taxon>Embryophyta</taxon>
        <taxon>Tracheophyta</taxon>
        <taxon>Spermatophyta</taxon>
        <taxon>Magnoliopsida</taxon>
        <taxon>eudicotyledons</taxon>
        <taxon>Gunneridae</taxon>
        <taxon>Pentapetalae</taxon>
        <taxon>rosids</taxon>
        <taxon>Vitales</taxon>
        <taxon>Vitaceae</taxon>
        <taxon>Viteae</taxon>
        <taxon>Vitis</taxon>
    </lineage>
</organism>
<reference evidence="2 3" key="1">
    <citation type="journal article" date="2018" name="PLoS Genet.">
        <title>Population sequencing reveals clonal diversity and ancestral inbreeding in the grapevine cultivar Chardonnay.</title>
        <authorList>
            <person name="Roach M.J."/>
            <person name="Johnson D.L."/>
            <person name="Bohlmann J."/>
            <person name="van Vuuren H.J."/>
            <person name="Jones S.J."/>
            <person name="Pretorius I.S."/>
            <person name="Schmidt S.A."/>
            <person name="Borneman A.R."/>
        </authorList>
    </citation>
    <scope>NUCLEOTIDE SEQUENCE [LARGE SCALE GENOMIC DNA]</scope>
    <source>
        <strain evidence="3">cv. Chardonnay</strain>
        <tissue evidence="2">Leaf</tissue>
    </source>
</reference>
<evidence type="ECO:0000256" key="1">
    <source>
        <dbReference type="SAM" id="MobiDB-lite"/>
    </source>
</evidence>
<feature type="region of interest" description="Disordered" evidence="1">
    <location>
        <begin position="1"/>
        <end position="25"/>
    </location>
</feature>
<protein>
    <submittedName>
        <fullName evidence="2">Uncharacterized protein</fullName>
    </submittedName>
</protein>
<dbReference type="AlphaFoldDB" id="A0A438GQ99"/>
<proteinExistence type="predicted"/>
<evidence type="ECO:0000313" key="2">
    <source>
        <dbReference type="EMBL" id="RVW74367.1"/>
    </source>
</evidence>
<sequence length="143" mass="15597">MGQRKVGRRVAQSPVGIPDNTRPTGTTPFAFAYGMKVVIPIEIGMSIAKTVVQGQRDENHELERHLDWADEQSKIEESSLESLSKSRIQGVWDPAHSTRVGIPSGCRHFPPGCHVPLHPDVAAIPTAATSTATFHPDVSHPEF</sequence>
<evidence type="ECO:0000313" key="3">
    <source>
        <dbReference type="Proteomes" id="UP000288805"/>
    </source>
</evidence>
<comment type="caution">
    <text evidence="2">The sequence shown here is derived from an EMBL/GenBank/DDBJ whole genome shotgun (WGS) entry which is preliminary data.</text>
</comment>
<name>A0A438GQ99_VITVI</name>
<dbReference type="Proteomes" id="UP000288805">
    <property type="component" value="Unassembled WGS sequence"/>
</dbReference>
<gene>
    <name evidence="2" type="ORF">CK203_056835</name>
</gene>